<dbReference type="Proteomes" id="UP000295718">
    <property type="component" value="Unassembled WGS sequence"/>
</dbReference>
<gene>
    <name evidence="2" type="ORF">EDD76_101233</name>
</gene>
<keyword evidence="1" id="KW-0472">Membrane</keyword>
<keyword evidence="1" id="KW-1133">Transmembrane helix</keyword>
<dbReference type="RefSeq" id="WP_031391215.1">
    <property type="nucleotide sequence ID" value="NZ_JPNB01000002.1"/>
</dbReference>
<organism evidence="2 3">
    <name type="scientific">Kineothrix alysoides</name>
    <dbReference type="NCBI Taxonomy" id="1469948"/>
    <lineage>
        <taxon>Bacteria</taxon>
        <taxon>Bacillati</taxon>
        <taxon>Bacillota</taxon>
        <taxon>Clostridia</taxon>
        <taxon>Lachnospirales</taxon>
        <taxon>Lachnospiraceae</taxon>
        <taxon>Kineothrix</taxon>
    </lineage>
</organism>
<feature type="transmembrane region" description="Helical" evidence="1">
    <location>
        <begin position="294"/>
        <end position="312"/>
    </location>
</feature>
<evidence type="ECO:0000313" key="2">
    <source>
        <dbReference type="EMBL" id="TCL61136.1"/>
    </source>
</evidence>
<feature type="transmembrane region" description="Helical" evidence="1">
    <location>
        <begin position="262"/>
        <end position="282"/>
    </location>
</feature>
<dbReference type="OrthoDB" id="2082816at2"/>
<name>A0A4R1R6E0_9FIRM</name>
<dbReference type="AlphaFoldDB" id="A0A4R1R6E0"/>
<keyword evidence="3" id="KW-1185">Reference proteome</keyword>
<accession>A0A4R1R6E0</accession>
<keyword evidence="1" id="KW-0812">Transmembrane</keyword>
<evidence type="ECO:0000256" key="1">
    <source>
        <dbReference type="SAM" id="Phobius"/>
    </source>
</evidence>
<proteinExistence type="predicted"/>
<sequence length="368" mass="42316">MTSNSTLYYPTIEFANPHWLWTASILWDHIYRIVPENYSPADSNNIKELLSSSDIIHDINPTNYASNAFTEFKQFMKDNKKAWAAALESANLHDEQYVKMHKDKVDVRLKQILLAQNGSVSDFLDVPSDIANFYMMFLAENIAKQNNLHLSTDKSEAWCARNFFDFDGNIDSRNYEEDETYLCAITFNHMVPNEIINLTPNELVNFRNTSRNERHIFFEDITNLKTSLETCNDPIIISDIINDHILDLTDSRKLYKQRCNDIFVSHFFGLKTMVVPIAIPVLNAFSTLPDSLKSALDILGVGIGVIGSTFNISKEIKAARSSYPVNYLFELNQRCMNPHMGCLEVDCHNIFSSHQAFLHEDLNHFIYD</sequence>
<reference evidence="2 3" key="1">
    <citation type="submission" date="2019-03" db="EMBL/GenBank/DDBJ databases">
        <title>Genomic Encyclopedia of Type Strains, Phase IV (KMG-IV): sequencing the most valuable type-strain genomes for metagenomic binning, comparative biology and taxonomic classification.</title>
        <authorList>
            <person name="Goeker M."/>
        </authorList>
    </citation>
    <scope>NUCLEOTIDE SEQUENCE [LARGE SCALE GENOMIC DNA]</scope>
    <source>
        <strain evidence="2 3">DSM 100556</strain>
    </source>
</reference>
<evidence type="ECO:0000313" key="3">
    <source>
        <dbReference type="Proteomes" id="UP000295718"/>
    </source>
</evidence>
<comment type="caution">
    <text evidence="2">The sequence shown here is derived from an EMBL/GenBank/DDBJ whole genome shotgun (WGS) entry which is preliminary data.</text>
</comment>
<dbReference type="EMBL" id="SLUO01000001">
    <property type="protein sequence ID" value="TCL61136.1"/>
    <property type="molecule type" value="Genomic_DNA"/>
</dbReference>
<protein>
    <submittedName>
        <fullName evidence="2">Uncharacterized protein</fullName>
    </submittedName>
</protein>